<feature type="region of interest" description="Disordered" evidence="1">
    <location>
        <begin position="1"/>
        <end position="42"/>
    </location>
</feature>
<evidence type="ECO:0000256" key="1">
    <source>
        <dbReference type="SAM" id="MobiDB-lite"/>
    </source>
</evidence>
<protein>
    <submittedName>
        <fullName evidence="2">Uncharacterized protein</fullName>
    </submittedName>
</protein>
<evidence type="ECO:0000313" key="3">
    <source>
        <dbReference type="Proteomes" id="UP000546324"/>
    </source>
</evidence>
<keyword evidence="3" id="KW-1185">Reference proteome</keyword>
<dbReference type="Proteomes" id="UP000546324">
    <property type="component" value="Unassembled WGS sequence"/>
</dbReference>
<feature type="compositionally biased region" description="Low complexity" evidence="1">
    <location>
        <begin position="25"/>
        <end position="36"/>
    </location>
</feature>
<accession>A0A7X0FXJ7</accession>
<sequence length="42" mass="4894">MNLRVTPPAPSKKRPFPYGKHIRSSPRPMLRKPLPMRGKRGR</sequence>
<evidence type="ECO:0000313" key="2">
    <source>
        <dbReference type="EMBL" id="MBB6394945.1"/>
    </source>
</evidence>
<reference evidence="2 3" key="1">
    <citation type="submission" date="2020-08" db="EMBL/GenBank/DDBJ databases">
        <title>Sequencing the genomes of 1000 actinobacteria strains.</title>
        <authorList>
            <person name="Klenk H.-P."/>
        </authorList>
    </citation>
    <scope>NUCLEOTIDE SEQUENCE [LARGE SCALE GENOMIC DNA]</scope>
    <source>
        <strain evidence="2 3">DSM 43675</strain>
    </source>
</reference>
<proteinExistence type="predicted"/>
<organism evidence="2 3">
    <name type="scientific">Actinomadura coerulea</name>
    <dbReference type="NCBI Taxonomy" id="46159"/>
    <lineage>
        <taxon>Bacteria</taxon>
        <taxon>Bacillati</taxon>
        <taxon>Actinomycetota</taxon>
        <taxon>Actinomycetes</taxon>
        <taxon>Streptosporangiales</taxon>
        <taxon>Thermomonosporaceae</taxon>
        <taxon>Actinomadura</taxon>
    </lineage>
</organism>
<dbReference type="AlphaFoldDB" id="A0A7X0FXJ7"/>
<dbReference type="EMBL" id="JACHMQ010000001">
    <property type="protein sequence ID" value="MBB6394945.1"/>
    <property type="molecule type" value="Genomic_DNA"/>
</dbReference>
<feature type="compositionally biased region" description="Basic residues" evidence="1">
    <location>
        <begin position="11"/>
        <end position="24"/>
    </location>
</feature>
<comment type="caution">
    <text evidence="2">The sequence shown here is derived from an EMBL/GenBank/DDBJ whole genome shotgun (WGS) entry which is preliminary data.</text>
</comment>
<gene>
    <name evidence="2" type="ORF">BKA00_001859</name>
</gene>
<name>A0A7X0FXJ7_9ACTN</name>